<evidence type="ECO:0000256" key="10">
    <source>
        <dbReference type="ARBA" id="ARBA00022840"/>
    </source>
</evidence>
<feature type="binding site" evidence="14">
    <location>
        <position position="152"/>
    </location>
    <ligand>
        <name>ATP</name>
        <dbReference type="ChEBI" id="CHEBI:30616"/>
    </ligand>
</feature>
<evidence type="ECO:0000313" key="17">
    <source>
        <dbReference type="Proteomes" id="UP000594121"/>
    </source>
</evidence>
<evidence type="ECO:0000256" key="11">
    <source>
        <dbReference type="ARBA" id="ARBA00029774"/>
    </source>
</evidence>
<feature type="binding site" evidence="14">
    <location>
        <position position="130"/>
    </location>
    <ligand>
        <name>L-threonine</name>
        <dbReference type="ChEBI" id="CHEBI:57926"/>
    </ligand>
</feature>
<accession>A0A7L9FLQ7</accession>
<dbReference type="GO" id="GO:0061710">
    <property type="term" value="F:L-threonylcarbamoyladenylate synthase"/>
    <property type="evidence" value="ECO:0007669"/>
    <property type="project" value="UniProtKB-EC"/>
</dbReference>
<dbReference type="GO" id="GO:0005524">
    <property type="term" value="F:ATP binding"/>
    <property type="evidence" value="ECO:0007669"/>
    <property type="project" value="UniProtKB-UniRule"/>
</dbReference>
<dbReference type="EC" id="2.7.7.87" evidence="3 13"/>
<evidence type="ECO:0000313" key="16">
    <source>
        <dbReference type="EMBL" id="QOJ79796.1"/>
    </source>
</evidence>
<dbReference type="GO" id="GO:0005737">
    <property type="term" value="C:cytoplasm"/>
    <property type="evidence" value="ECO:0007669"/>
    <property type="project" value="UniProtKB-SubCell"/>
</dbReference>
<feature type="domain" description="YrdC-like" evidence="15">
    <location>
        <begin position="22"/>
        <end position="208"/>
    </location>
</feature>
<dbReference type="AlphaFoldDB" id="A0A7L9FLQ7"/>
<dbReference type="GO" id="GO:0000049">
    <property type="term" value="F:tRNA binding"/>
    <property type="evidence" value="ECO:0007669"/>
    <property type="project" value="TreeGrafter"/>
</dbReference>
<feature type="binding site" evidence="14">
    <location>
        <position position="71"/>
    </location>
    <ligand>
        <name>ATP</name>
        <dbReference type="ChEBI" id="CHEBI:30616"/>
    </ligand>
</feature>
<feature type="binding site" evidence="14">
    <location>
        <position position="44"/>
    </location>
    <ligand>
        <name>L-threonine</name>
        <dbReference type="ChEBI" id="CHEBI:57926"/>
    </ligand>
</feature>
<evidence type="ECO:0000256" key="13">
    <source>
        <dbReference type="PIRNR" id="PIRNR004930"/>
    </source>
</evidence>
<reference evidence="16 17" key="1">
    <citation type="submission" date="2020-10" db="EMBL/GenBank/DDBJ databases">
        <title>Thermofilum lucidum 3507LT sp. nov. a novel member of Thermofilaceae family isolated from Chile hot spring, and proposal of description order Thermofilales.</title>
        <authorList>
            <person name="Zayulina K.S."/>
            <person name="Elcheninov A.G."/>
            <person name="Toshchakov S.V."/>
            <person name="Kublanov I.V."/>
        </authorList>
    </citation>
    <scope>NUCLEOTIDE SEQUENCE [LARGE SCALE GENOMIC DNA]</scope>
    <source>
        <strain evidence="16 17">3507LT</strain>
    </source>
</reference>
<evidence type="ECO:0000256" key="12">
    <source>
        <dbReference type="ARBA" id="ARBA00048366"/>
    </source>
</evidence>
<evidence type="ECO:0000256" key="4">
    <source>
        <dbReference type="ARBA" id="ARBA00015492"/>
    </source>
</evidence>
<dbReference type="PIRSF" id="PIRSF004930">
    <property type="entry name" value="Tln_factor_SUA5"/>
    <property type="match status" value="1"/>
</dbReference>
<keyword evidence="7 13" id="KW-0819">tRNA processing</keyword>
<dbReference type="KEGG" id="thel:IG193_07760"/>
<keyword evidence="9 13" id="KW-0547">Nucleotide-binding</keyword>
<evidence type="ECO:0000256" key="3">
    <source>
        <dbReference type="ARBA" id="ARBA00012584"/>
    </source>
</evidence>
<feature type="binding site" evidence="14">
    <location>
        <position position="76"/>
    </location>
    <ligand>
        <name>L-threonine</name>
        <dbReference type="ChEBI" id="CHEBI:57926"/>
    </ligand>
</feature>
<keyword evidence="17" id="KW-1185">Reference proteome</keyword>
<evidence type="ECO:0000256" key="14">
    <source>
        <dbReference type="PIRSR" id="PIRSR004930-1"/>
    </source>
</evidence>
<dbReference type="GO" id="GO:0003725">
    <property type="term" value="F:double-stranded RNA binding"/>
    <property type="evidence" value="ECO:0007669"/>
    <property type="project" value="UniProtKB-UniRule"/>
</dbReference>
<comment type="catalytic activity">
    <reaction evidence="12 13">
        <text>L-threonine + hydrogencarbonate + ATP = L-threonylcarbamoyladenylate + diphosphate + H2O</text>
        <dbReference type="Rhea" id="RHEA:36407"/>
        <dbReference type="ChEBI" id="CHEBI:15377"/>
        <dbReference type="ChEBI" id="CHEBI:17544"/>
        <dbReference type="ChEBI" id="CHEBI:30616"/>
        <dbReference type="ChEBI" id="CHEBI:33019"/>
        <dbReference type="ChEBI" id="CHEBI:57926"/>
        <dbReference type="ChEBI" id="CHEBI:73682"/>
        <dbReference type="EC" id="2.7.7.87"/>
    </reaction>
</comment>
<dbReference type="FunCoup" id="A0A7L9FLQ7">
    <property type="interactions" value="61"/>
</dbReference>
<dbReference type="InterPro" id="IPR010923">
    <property type="entry name" value="T(6)A37_SUA5"/>
</dbReference>
<evidence type="ECO:0000256" key="8">
    <source>
        <dbReference type="ARBA" id="ARBA00022695"/>
    </source>
</evidence>
<evidence type="ECO:0000256" key="7">
    <source>
        <dbReference type="ARBA" id="ARBA00022694"/>
    </source>
</evidence>
<dbReference type="SUPFAM" id="SSF55821">
    <property type="entry name" value="YrdC/RibB"/>
    <property type="match status" value="1"/>
</dbReference>
<keyword evidence="5 13" id="KW-0963">Cytoplasm</keyword>
<dbReference type="InterPro" id="IPR017945">
    <property type="entry name" value="DHBP_synth_RibB-like_a/b_dom"/>
</dbReference>
<dbReference type="FunFam" id="3.90.870.10:FF:000009">
    <property type="entry name" value="Threonylcarbamoyl-AMP synthase, putative"/>
    <property type="match status" value="1"/>
</dbReference>
<feature type="binding site" evidence="14">
    <location>
        <position position="150"/>
    </location>
    <ligand>
        <name>L-threonine</name>
        <dbReference type="ChEBI" id="CHEBI:57926"/>
    </ligand>
</feature>
<feature type="binding site" evidence="14">
    <location>
        <position position="246"/>
    </location>
    <ligand>
        <name>ATP</name>
        <dbReference type="ChEBI" id="CHEBI:30616"/>
    </ligand>
</feature>
<feature type="binding site" evidence="14">
    <location>
        <position position="67"/>
    </location>
    <ligand>
        <name>ATP</name>
        <dbReference type="ChEBI" id="CHEBI:30616"/>
    </ligand>
</feature>
<dbReference type="Pfam" id="PF03481">
    <property type="entry name" value="Sua5_C"/>
    <property type="match status" value="1"/>
</dbReference>
<proteinExistence type="inferred from homology"/>
<dbReference type="NCBIfam" id="TIGR00057">
    <property type="entry name" value="L-threonylcarbamoyladenylate synthase"/>
    <property type="match status" value="1"/>
</dbReference>
<dbReference type="InterPro" id="IPR006070">
    <property type="entry name" value="Sua5-like_dom"/>
</dbReference>
<dbReference type="InParanoid" id="A0A7L9FLQ7"/>
<keyword evidence="6 13" id="KW-0808">Transferase</keyword>
<keyword evidence="8 13" id="KW-0548">Nucleotidyltransferase</keyword>
<evidence type="ECO:0000256" key="2">
    <source>
        <dbReference type="ARBA" id="ARBA00007663"/>
    </source>
</evidence>
<dbReference type="Proteomes" id="UP000594121">
    <property type="component" value="Chromosome"/>
</dbReference>
<dbReference type="PANTHER" id="PTHR17490:SF16">
    <property type="entry name" value="THREONYLCARBAMOYL-AMP SYNTHASE"/>
    <property type="match status" value="1"/>
</dbReference>
<dbReference type="InterPro" id="IPR038385">
    <property type="entry name" value="Sua5/YwlC_C"/>
</dbReference>
<feature type="binding site" evidence="14">
    <location>
        <position position="204"/>
    </location>
    <ligand>
        <name>ATP</name>
        <dbReference type="ChEBI" id="CHEBI:30616"/>
    </ligand>
</feature>
<dbReference type="Gene3D" id="3.40.50.11030">
    <property type="entry name" value="Threonylcarbamoyl-AMP synthase, C-terminal domain"/>
    <property type="match status" value="1"/>
</dbReference>
<feature type="binding site" evidence="14">
    <location>
        <position position="160"/>
    </location>
    <ligand>
        <name>ATP</name>
        <dbReference type="ChEBI" id="CHEBI:30616"/>
    </ligand>
</feature>
<gene>
    <name evidence="16" type="ORF">IG193_07760</name>
</gene>
<dbReference type="GO" id="GO:0006450">
    <property type="term" value="P:regulation of translational fidelity"/>
    <property type="evidence" value="ECO:0007669"/>
    <property type="project" value="TreeGrafter"/>
</dbReference>
<feature type="binding site" evidence="14">
    <location>
        <position position="190"/>
    </location>
    <ligand>
        <name>L-threonine</name>
        <dbReference type="ChEBI" id="CHEBI:57926"/>
    </ligand>
</feature>
<dbReference type="Gene3D" id="3.90.870.10">
    <property type="entry name" value="DHBP synthase"/>
    <property type="match status" value="1"/>
</dbReference>
<protein>
    <recommendedName>
        <fullName evidence="4 13">Threonylcarbamoyl-AMP synthase</fullName>
        <shortName evidence="13">TC-AMP synthase</shortName>
        <ecNumber evidence="3 13">2.7.7.87</ecNumber>
    </recommendedName>
    <alternativeName>
        <fullName evidence="11 13">L-threonylcarbamoyladenylate synthase</fullName>
    </alternativeName>
</protein>
<dbReference type="InterPro" id="IPR005145">
    <property type="entry name" value="Sua5_C"/>
</dbReference>
<evidence type="ECO:0000259" key="15">
    <source>
        <dbReference type="PROSITE" id="PS51163"/>
    </source>
</evidence>
<dbReference type="InterPro" id="IPR050156">
    <property type="entry name" value="TC-AMP_synthase_SUA5"/>
</dbReference>
<organism evidence="16 17">
    <name type="scientific">Infirmifilum lucidum</name>
    <dbReference type="NCBI Taxonomy" id="2776706"/>
    <lineage>
        <taxon>Archaea</taxon>
        <taxon>Thermoproteota</taxon>
        <taxon>Thermoprotei</taxon>
        <taxon>Thermofilales</taxon>
        <taxon>Thermofilaceae</taxon>
        <taxon>Infirmifilum</taxon>
    </lineage>
</organism>
<comment type="similarity">
    <text evidence="2 13">Belongs to the SUA5 family.</text>
</comment>
<dbReference type="PROSITE" id="PS51163">
    <property type="entry name" value="YRDC"/>
    <property type="match status" value="1"/>
</dbReference>
<dbReference type="PANTHER" id="PTHR17490">
    <property type="entry name" value="SUA5"/>
    <property type="match status" value="1"/>
</dbReference>
<evidence type="ECO:0000256" key="9">
    <source>
        <dbReference type="ARBA" id="ARBA00022741"/>
    </source>
</evidence>
<sequence>MGASGVHKQAIVVKISPENPDRTLIERVAGILKMGGLVAFPTETVYGLGAVASIHEAVLRIFKVKGRPPDNPLILHLASPDWLHSVARDVPELAFKLAERFWPGPLTLILYRGEKVLDEVTAGLPKVAVRVPSHPVALGLIEEVGEPIAAPSANKSGRPSPTRAEHVLEDFDGEIDAVIDSGETLHGVESTIIDLTENPPVLIRPGALPVEDVERLVGQKIVVPSFARGLGEAERAIAPGTKYRHYAPKAEMVVVELDNYSDLARLAEKVREIAVEKASRGLRVGILCSDETLHYYEGFKEVLSLGPRGNMFVVARNLFGALRELDRRGVDFIVAEGFEERGLGLTVMNRLRKAAGFKIVTA</sequence>
<dbReference type="EMBL" id="CP062310">
    <property type="protein sequence ID" value="QOJ79796.1"/>
    <property type="molecule type" value="Genomic_DNA"/>
</dbReference>
<dbReference type="GO" id="GO:0008033">
    <property type="term" value="P:tRNA processing"/>
    <property type="evidence" value="ECO:0007669"/>
    <property type="project" value="UniProtKB-KW"/>
</dbReference>
<evidence type="ECO:0000256" key="6">
    <source>
        <dbReference type="ARBA" id="ARBA00022679"/>
    </source>
</evidence>
<evidence type="ECO:0000256" key="1">
    <source>
        <dbReference type="ARBA" id="ARBA00004496"/>
    </source>
</evidence>
<name>A0A7L9FLQ7_9CREN</name>
<keyword evidence="10 13" id="KW-0067">ATP-binding</keyword>
<evidence type="ECO:0000256" key="5">
    <source>
        <dbReference type="ARBA" id="ARBA00022490"/>
    </source>
</evidence>
<comment type="subcellular location">
    <subcellularLocation>
        <location evidence="1 13">Cytoplasm</location>
    </subcellularLocation>
</comment>
<dbReference type="Pfam" id="PF01300">
    <property type="entry name" value="Sua5_yciO_yrdC"/>
    <property type="match status" value="1"/>
</dbReference>
<comment type="function">
    <text evidence="13">Required for the formation of a threonylcarbamoyl group on adenosine at position 37 (t(6)A37) in tRNAs that read codons beginning with adenine.</text>
</comment>